<feature type="compositionally biased region" description="Low complexity" evidence="1">
    <location>
        <begin position="102"/>
        <end position="111"/>
    </location>
</feature>
<feature type="region of interest" description="Disordered" evidence="1">
    <location>
        <begin position="1"/>
        <end position="144"/>
    </location>
</feature>
<keyword evidence="3" id="KW-1185">Reference proteome</keyword>
<feature type="compositionally biased region" description="Low complexity" evidence="1">
    <location>
        <begin position="67"/>
        <end position="95"/>
    </location>
</feature>
<organism evidence="2 3">
    <name type="scientific">Coniochaeta pulveracea</name>
    <dbReference type="NCBI Taxonomy" id="177199"/>
    <lineage>
        <taxon>Eukaryota</taxon>
        <taxon>Fungi</taxon>
        <taxon>Dikarya</taxon>
        <taxon>Ascomycota</taxon>
        <taxon>Pezizomycotina</taxon>
        <taxon>Sordariomycetes</taxon>
        <taxon>Sordariomycetidae</taxon>
        <taxon>Coniochaetales</taxon>
        <taxon>Coniochaetaceae</taxon>
        <taxon>Coniochaeta</taxon>
    </lineage>
</organism>
<sequence length="216" mass="22841">MTLRERFSRLVSRKSLYSSGSSTSQNSSSSASSTNESRAGLSSGATTPLPVPISTSTPHPLAPILNPSSPTSSSQRSPTSDSAPKGSPSLLSKSLTWRSSHGHNSGSWSWGGKERRERKKAASENKAHGAVAGAGGKAQLPKRRLHPSERPLTEANLRQQEALSQFKWEFGRKGGPGSLGGWSVESGISPCGSRRSSYDLTVHEMPLPPAAPTPEQ</sequence>
<accession>A0A420XXD6</accession>
<protein>
    <submittedName>
        <fullName evidence="2">Uncharacterized protein</fullName>
    </submittedName>
</protein>
<evidence type="ECO:0000313" key="3">
    <source>
        <dbReference type="Proteomes" id="UP000275385"/>
    </source>
</evidence>
<evidence type="ECO:0000256" key="1">
    <source>
        <dbReference type="SAM" id="MobiDB-lite"/>
    </source>
</evidence>
<dbReference type="Proteomes" id="UP000275385">
    <property type="component" value="Unassembled WGS sequence"/>
</dbReference>
<feature type="compositionally biased region" description="Low complexity" evidence="1">
    <location>
        <begin position="13"/>
        <end position="33"/>
    </location>
</feature>
<proteinExistence type="predicted"/>
<feature type="compositionally biased region" description="Basic and acidic residues" evidence="1">
    <location>
        <begin position="112"/>
        <end position="127"/>
    </location>
</feature>
<reference evidence="2 3" key="1">
    <citation type="submission" date="2018-08" db="EMBL/GenBank/DDBJ databases">
        <title>Draft genome of the lignicolous fungus Coniochaeta pulveracea.</title>
        <authorList>
            <person name="Borstlap C.J."/>
            <person name="De Witt R.N."/>
            <person name="Botha A."/>
            <person name="Volschenk H."/>
        </authorList>
    </citation>
    <scope>NUCLEOTIDE SEQUENCE [LARGE SCALE GENOMIC DNA]</scope>
    <source>
        <strain evidence="2 3">CAB683</strain>
    </source>
</reference>
<comment type="caution">
    <text evidence="2">The sequence shown here is derived from an EMBL/GenBank/DDBJ whole genome shotgun (WGS) entry which is preliminary data.</text>
</comment>
<dbReference type="EMBL" id="QVQW01000110">
    <property type="protein sequence ID" value="RKU40324.1"/>
    <property type="molecule type" value="Genomic_DNA"/>
</dbReference>
<dbReference type="AlphaFoldDB" id="A0A420XXD6"/>
<gene>
    <name evidence="2" type="ORF">DL546_002922</name>
</gene>
<name>A0A420XXD6_9PEZI</name>
<evidence type="ECO:0000313" key="2">
    <source>
        <dbReference type="EMBL" id="RKU40324.1"/>
    </source>
</evidence>
<dbReference type="OrthoDB" id="4825861at2759"/>